<evidence type="ECO:0000313" key="4">
    <source>
        <dbReference type="Proteomes" id="UP000697995"/>
    </source>
</evidence>
<dbReference type="InterPro" id="IPR036005">
    <property type="entry name" value="Creatinase/aminopeptidase-like"/>
</dbReference>
<dbReference type="PANTHER" id="PTHR46112:SF3">
    <property type="entry name" value="AMINOPEPTIDASE YPDF"/>
    <property type="match status" value="1"/>
</dbReference>
<proteinExistence type="predicted"/>
<dbReference type="SUPFAM" id="SSF55920">
    <property type="entry name" value="Creatinase/aminopeptidase"/>
    <property type="match status" value="1"/>
</dbReference>
<comment type="caution">
    <text evidence="3">The sequence shown here is derived from an EMBL/GenBank/DDBJ whole genome shotgun (WGS) entry which is preliminary data.</text>
</comment>
<dbReference type="PANTHER" id="PTHR46112">
    <property type="entry name" value="AMINOPEPTIDASE"/>
    <property type="match status" value="1"/>
</dbReference>
<dbReference type="CDD" id="cd01066">
    <property type="entry name" value="APP_MetAP"/>
    <property type="match status" value="1"/>
</dbReference>
<keyword evidence="4" id="KW-1185">Reference proteome</keyword>
<reference evidence="3 4" key="1">
    <citation type="journal article" date="2020" name="Microorganisms">
        <title>Osmotic Adaptation and Compatible Solute Biosynthesis of Phototrophic Bacteria as Revealed from Genome Analyses.</title>
        <authorList>
            <person name="Imhoff J.F."/>
            <person name="Rahn T."/>
            <person name="Kunzel S."/>
            <person name="Keller A."/>
            <person name="Neulinger S.C."/>
        </authorList>
    </citation>
    <scope>NUCLEOTIDE SEQUENCE [LARGE SCALE GENOMIC DNA]</scope>
    <source>
        <strain evidence="3 4">DSM 15382</strain>
    </source>
</reference>
<protein>
    <submittedName>
        <fullName evidence="3">Peptidase</fullName>
    </submittedName>
</protein>
<sequence>MGGTRMSAPPFDAALLDRLMEQAGMDVLLATSKPAVQYLLGGYRFHFFEHADAIGQSRYLPVLAYARGQADRAGYIGHRMEKGQQAVEPLWVPEVRNLSGTSTDAMRHAVDYLRALGIASPRIGIERAFLPADALQVLQDAYPNSALPDALPVLERLRAVKTEAEIGMLRHASDSVIDAMLAVMQGHGPGTTKRDLVEALKREEAMRGLGFDYCLITAGTSLNRAPSEERWEAGGILSLDSGGHYQGYIGDVCRMAIQGEPDSELQDLLAEIDGIQQAAFRAVRAGAPGGAVYAAAEAALRDAPNRERLDFLAHGMGLVSHEVPHLTATGPIPYGAEDADRPLQANMVLSIETTLPHPKRGFIKLEDTVVVRPDGYEILGDRGRGWNRGGTAPR</sequence>
<name>A0ABS1CZK6_9PROT</name>
<feature type="domain" description="Creatinase N-terminal" evidence="2">
    <location>
        <begin position="16"/>
        <end position="160"/>
    </location>
</feature>
<dbReference type="InterPro" id="IPR029149">
    <property type="entry name" value="Creatin/AminoP/Spt16_N"/>
</dbReference>
<dbReference type="Proteomes" id="UP000697995">
    <property type="component" value="Unassembled WGS sequence"/>
</dbReference>
<dbReference type="Pfam" id="PF00557">
    <property type="entry name" value="Peptidase_M24"/>
    <property type="match status" value="1"/>
</dbReference>
<organism evidence="3 4">
    <name type="scientific">Paracraurococcus ruber</name>
    <dbReference type="NCBI Taxonomy" id="77675"/>
    <lineage>
        <taxon>Bacteria</taxon>
        <taxon>Pseudomonadati</taxon>
        <taxon>Pseudomonadota</taxon>
        <taxon>Alphaproteobacteria</taxon>
        <taxon>Acetobacterales</taxon>
        <taxon>Roseomonadaceae</taxon>
        <taxon>Paracraurococcus</taxon>
    </lineage>
</organism>
<dbReference type="Gene3D" id="3.90.230.10">
    <property type="entry name" value="Creatinase/methionine aminopeptidase superfamily"/>
    <property type="match status" value="1"/>
</dbReference>
<evidence type="ECO:0000259" key="1">
    <source>
        <dbReference type="Pfam" id="PF00557"/>
    </source>
</evidence>
<evidence type="ECO:0000313" key="3">
    <source>
        <dbReference type="EMBL" id="MBK1659452.1"/>
    </source>
</evidence>
<accession>A0ABS1CZK6</accession>
<dbReference type="Pfam" id="PF01321">
    <property type="entry name" value="Creatinase_N"/>
    <property type="match status" value="1"/>
</dbReference>
<dbReference type="EMBL" id="NRSG01000102">
    <property type="protein sequence ID" value="MBK1659452.1"/>
    <property type="molecule type" value="Genomic_DNA"/>
</dbReference>
<gene>
    <name evidence="3" type="ORF">CKO45_14520</name>
</gene>
<dbReference type="SUPFAM" id="SSF53092">
    <property type="entry name" value="Creatinase/prolidase N-terminal domain"/>
    <property type="match status" value="1"/>
</dbReference>
<dbReference type="InterPro" id="IPR000994">
    <property type="entry name" value="Pept_M24"/>
</dbReference>
<evidence type="ECO:0000259" key="2">
    <source>
        <dbReference type="Pfam" id="PF01321"/>
    </source>
</evidence>
<dbReference type="InterPro" id="IPR000587">
    <property type="entry name" value="Creatinase_N"/>
</dbReference>
<feature type="domain" description="Peptidase M24" evidence="1">
    <location>
        <begin position="169"/>
        <end position="372"/>
    </location>
</feature>
<dbReference type="Gene3D" id="3.40.350.10">
    <property type="entry name" value="Creatinase/prolidase N-terminal domain"/>
    <property type="match status" value="1"/>
</dbReference>
<dbReference type="InterPro" id="IPR050659">
    <property type="entry name" value="Peptidase_M24B"/>
</dbReference>